<sequence>MLSKLHPTDLGRLACTCKAGSALVSLASDEIWRAAAAHVLPLRHPVRNSSQVPAIRVALTNFASSRANLRQGAVKRQQHISRATAMPAFAPNGRDFAVEIETSVPGSQAPEEPPRTSVKWRIDVFLEGGPSRSLLERPKPHDNFLDWAWSRDGQSIVCAAFPTCKHGGVLPCVRIEVANVHSSSSTEVVIALSDVADDPAVHFMSIEMSAYGECVAVMLDRTVDQHALIFSSAGDFLTSAPGDDWDHKPARSCLPVWHPQEPKVAFFAEGVLWVQDVITNQLSLVADLAGSYWEFKGCQVDCWSACGALLCFHTWVDEVNGHGNLTVVQSDGKGDRMLYNSHYHNFSRAALSDASTALFSVWTVRKLQDSGDFRTEMSVYDLAAASPSAVIFSRDMTFVEPVDCLPRRHTTFLFEDFD</sequence>
<reference evidence="1 2" key="1">
    <citation type="journal article" date="2024" name="Nat. Commun.">
        <title>Phylogenomics reveals the evolutionary origins of lichenization in chlorophyte algae.</title>
        <authorList>
            <person name="Puginier C."/>
            <person name="Libourel C."/>
            <person name="Otte J."/>
            <person name="Skaloud P."/>
            <person name="Haon M."/>
            <person name="Grisel S."/>
            <person name="Petersen M."/>
            <person name="Berrin J.G."/>
            <person name="Delaux P.M."/>
            <person name="Dal Grande F."/>
            <person name="Keller J."/>
        </authorList>
    </citation>
    <scope>NUCLEOTIDE SEQUENCE [LARGE SCALE GENOMIC DNA]</scope>
    <source>
        <strain evidence="1 2">SAG 2036</strain>
    </source>
</reference>
<dbReference type="SUPFAM" id="SSF82171">
    <property type="entry name" value="DPP6 N-terminal domain-like"/>
    <property type="match status" value="1"/>
</dbReference>
<dbReference type="Proteomes" id="UP001465755">
    <property type="component" value="Unassembled WGS sequence"/>
</dbReference>
<gene>
    <name evidence="1" type="ORF">WJX73_010121</name>
</gene>
<organism evidence="1 2">
    <name type="scientific">Symbiochloris irregularis</name>
    <dbReference type="NCBI Taxonomy" id="706552"/>
    <lineage>
        <taxon>Eukaryota</taxon>
        <taxon>Viridiplantae</taxon>
        <taxon>Chlorophyta</taxon>
        <taxon>core chlorophytes</taxon>
        <taxon>Trebouxiophyceae</taxon>
        <taxon>Trebouxiales</taxon>
        <taxon>Trebouxiaceae</taxon>
        <taxon>Symbiochloris</taxon>
    </lineage>
</organism>
<dbReference type="EMBL" id="JALJOQ010000148">
    <property type="protein sequence ID" value="KAK9793720.1"/>
    <property type="molecule type" value="Genomic_DNA"/>
</dbReference>
<name>A0AAW1NT93_9CHLO</name>
<protein>
    <submittedName>
        <fullName evidence="1">Uncharacterized protein</fullName>
    </submittedName>
</protein>
<proteinExistence type="predicted"/>
<evidence type="ECO:0000313" key="2">
    <source>
        <dbReference type="Proteomes" id="UP001465755"/>
    </source>
</evidence>
<comment type="caution">
    <text evidence="1">The sequence shown here is derived from an EMBL/GenBank/DDBJ whole genome shotgun (WGS) entry which is preliminary data.</text>
</comment>
<keyword evidence="2" id="KW-1185">Reference proteome</keyword>
<accession>A0AAW1NT93</accession>
<evidence type="ECO:0000313" key="1">
    <source>
        <dbReference type="EMBL" id="KAK9793720.1"/>
    </source>
</evidence>
<dbReference type="AlphaFoldDB" id="A0AAW1NT93"/>